<name>A0AAN5CHN1_9BILA</name>
<feature type="non-terminal residue" evidence="2">
    <location>
        <position position="126"/>
    </location>
</feature>
<proteinExistence type="predicted"/>
<protein>
    <recommendedName>
        <fullName evidence="4">NADH dehydrogenase [ubiquinone] iron-sulfur protein 4, mitochondrial</fullName>
    </recommendedName>
</protein>
<evidence type="ECO:0000313" key="2">
    <source>
        <dbReference type="EMBL" id="GMR44582.1"/>
    </source>
</evidence>
<feature type="compositionally biased region" description="Basic and acidic residues" evidence="1">
    <location>
        <begin position="38"/>
        <end position="53"/>
    </location>
</feature>
<comment type="caution">
    <text evidence="2">The sequence shown here is derived from an EMBL/GenBank/DDBJ whole genome shotgun (WGS) entry which is preliminary data.</text>
</comment>
<evidence type="ECO:0000256" key="1">
    <source>
        <dbReference type="SAM" id="MobiDB-lite"/>
    </source>
</evidence>
<gene>
    <name evidence="2" type="ORF">PMAYCL1PPCAC_14777</name>
</gene>
<feature type="region of interest" description="Disordered" evidence="1">
    <location>
        <begin position="18"/>
        <end position="53"/>
    </location>
</feature>
<accession>A0AAN5CHN1</accession>
<organism evidence="2 3">
    <name type="scientific">Pristionchus mayeri</name>
    <dbReference type="NCBI Taxonomy" id="1317129"/>
    <lineage>
        <taxon>Eukaryota</taxon>
        <taxon>Metazoa</taxon>
        <taxon>Ecdysozoa</taxon>
        <taxon>Nematoda</taxon>
        <taxon>Chromadorea</taxon>
        <taxon>Rhabditida</taxon>
        <taxon>Rhabditina</taxon>
        <taxon>Diplogasteromorpha</taxon>
        <taxon>Diplogasteroidea</taxon>
        <taxon>Neodiplogasteridae</taxon>
        <taxon>Pristionchus</taxon>
    </lineage>
</organism>
<keyword evidence="3" id="KW-1185">Reference proteome</keyword>
<dbReference type="AlphaFoldDB" id="A0AAN5CHN1"/>
<reference evidence="3" key="1">
    <citation type="submission" date="2022-10" db="EMBL/GenBank/DDBJ databases">
        <title>Genome assembly of Pristionchus species.</title>
        <authorList>
            <person name="Yoshida K."/>
            <person name="Sommer R.J."/>
        </authorList>
    </citation>
    <scope>NUCLEOTIDE SEQUENCE [LARGE SCALE GENOMIC DNA]</scope>
    <source>
        <strain evidence="3">RS5460</strain>
    </source>
</reference>
<sequence length="126" mass="14157">IASKQVLRTLTNRVFSTPFATRSDPISGHPSKAALPKAAEDIYEERKSKTSEELERGRLASIYNPESQLTWNNTKPWKSDLDKTDNLVGWTPDEAISPSSMQMTFMSKDHPIVKAHSNSKKLSQLI</sequence>
<dbReference type="Proteomes" id="UP001328107">
    <property type="component" value="Unassembled WGS sequence"/>
</dbReference>
<feature type="non-terminal residue" evidence="2">
    <location>
        <position position="1"/>
    </location>
</feature>
<dbReference type="EMBL" id="BTRK01000004">
    <property type="protein sequence ID" value="GMR44582.1"/>
    <property type="molecule type" value="Genomic_DNA"/>
</dbReference>
<evidence type="ECO:0000313" key="3">
    <source>
        <dbReference type="Proteomes" id="UP001328107"/>
    </source>
</evidence>
<evidence type="ECO:0008006" key="4">
    <source>
        <dbReference type="Google" id="ProtNLM"/>
    </source>
</evidence>